<proteinExistence type="predicted"/>
<reference evidence="2" key="1">
    <citation type="submission" date="2018-07" db="EMBL/GenBank/DDBJ databases">
        <authorList>
            <person name="Quirk P.G."/>
            <person name="Krulwich T.A."/>
        </authorList>
    </citation>
    <scope>NUCLEOTIDE SEQUENCE</scope>
</reference>
<name>A0A380TCE6_9ZZZZ</name>
<dbReference type="SUPFAM" id="SSF53335">
    <property type="entry name" value="S-adenosyl-L-methionine-dependent methyltransferases"/>
    <property type="match status" value="1"/>
</dbReference>
<dbReference type="PANTHER" id="PTHR43861:SF1">
    <property type="entry name" value="TRANS-ACONITATE 2-METHYLTRANSFERASE"/>
    <property type="match status" value="1"/>
</dbReference>
<dbReference type="GO" id="GO:0008757">
    <property type="term" value="F:S-adenosylmethionine-dependent methyltransferase activity"/>
    <property type="evidence" value="ECO:0007669"/>
    <property type="project" value="InterPro"/>
</dbReference>
<dbReference type="InterPro" id="IPR029063">
    <property type="entry name" value="SAM-dependent_MTases_sf"/>
</dbReference>
<feature type="domain" description="Methyltransferase type 11" evidence="1">
    <location>
        <begin position="37"/>
        <end position="124"/>
    </location>
</feature>
<dbReference type="InterPro" id="IPR013216">
    <property type="entry name" value="Methyltransf_11"/>
</dbReference>
<dbReference type="GO" id="GO:0032259">
    <property type="term" value="P:methylation"/>
    <property type="evidence" value="ECO:0007669"/>
    <property type="project" value="UniProtKB-KW"/>
</dbReference>
<protein>
    <submittedName>
        <fullName evidence="2">Trans-aconitate methyltransferase</fullName>
    </submittedName>
</protein>
<accession>A0A380TCE6</accession>
<dbReference type="Pfam" id="PF08241">
    <property type="entry name" value="Methyltransf_11"/>
    <property type="match status" value="1"/>
</dbReference>
<dbReference type="EMBL" id="UIDG01000086">
    <property type="protein sequence ID" value="SUS05163.1"/>
    <property type="molecule type" value="Genomic_DNA"/>
</dbReference>
<keyword evidence="2" id="KW-0489">Methyltransferase</keyword>
<dbReference type="PANTHER" id="PTHR43861">
    <property type="entry name" value="TRANS-ACONITATE 2-METHYLTRANSFERASE-RELATED"/>
    <property type="match status" value="1"/>
</dbReference>
<dbReference type="Gene3D" id="3.40.50.150">
    <property type="entry name" value="Vaccinia Virus protein VP39"/>
    <property type="match status" value="1"/>
</dbReference>
<dbReference type="AlphaFoldDB" id="A0A380TCE6"/>
<sequence>MSQQWSADTYAENAAYVPAFGADVLALLDPKPGEDILDLGCGDGVLSEKIAAAGARVIGVDASADMVAAARRRGVDARVADGHALDFSHAFDAVFSNAALHWMRDPDRVLVGVHRALRPGGRFVGEMGGQGNVAAVRAAITAALAGEGIDAAALDPWYFPSAEEYRRKLEAAGFVVDTIVLFARPTPLPTGIEGWLDTFAGPFLNAVSAAQALRLRARIAELASSTLNAAGDTWQADYVRLRFRARSQ</sequence>
<evidence type="ECO:0000259" key="1">
    <source>
        <dbReference type="Pfam" id="PF08241"/>
    </source>
</evidence>
<evidence type="ECO:0000313" key="2">
    <source>
        <dbReference type="EMBL" id="SUS05163.1"/>
    </source>
</evidence>
<organism evidence="2">
    <name type="scientific">metagenome</name>
    <dbReference type="NCBI Taxonomy" id="256318"/>
    <lineage>
        <taxon>unclassified sequences</taxon>
        <taxon>metagenomes</taxon>
    </lineage>
</organism>
<dbReference type="CDD" id="cd02440">
    <property type="entry name" value="AdoMet_MTases"/>
    <property type="match status" value="1"/>
</dbReference>
<gene>
    <name evidence="2" type="ORF">DF3PB_1760005</name>
</gene>
<keyword evidence="2" id="KW-0808">Transferase</keyword>